<accession>A0A9J6BBT1</accession>
<dbReference type="EMBL" id="JADBJN010000004">
    <property type="protein sequence ID" value="KAG5667003.1"/>
    <property type="molecule type" value="Genomic_DNA"/>
</dbReference>
<sequence length="123" mass="14084">MKLIQFLQFFIIYFLLVLTPKVFAETEEDYDAGYVEEVEPLPVPEAQVQEQKIPFEEKLTKKFSISEPAIYIPIGIGIGVLLNIAIVIVIVMMKRRRARNISYSKMRLNTANPVHSATVELVE</sequence>
<feature type="signal peptide" evidence="2">
    <location>
        <begin position="1"/>
        <end position="24"/>
    </location>
</feature>
<keyword evidence="4" id="KW-1185">Reference proteome</keyword>
<organism evidence="3 4">
    <name type="scientific">Polypedilum vanderplanki</name>
    <name type="common">Sleeping chironomid midge</name>
    <dbReference type="NCBI Taxonomy" id="319348"/>
    <lineage>
        <taxon>Eukaryota</taxon>
        <taxon>Metazoa</taxon>
        <taxon>Ecdysozoa</taxon>
        <taxon>Arthropoda</taxon>
        <taxon>Hexapoda</taxon>
        <taxon>Insecta</taxon>
        <taxon>Pterygota</taxon>
        <taxon>Neoptera</taxon>
        <taxon>Endopterygota</taxon>
        <taxon>Diptera</taxon>
        <taxon>Nematocera</taxon>
        <taxon>Chironomoidea</taxon>
        <taxon>Chironomidae</taxon>
        <taxon>Chironominae</taxon>
        <taxon>Polypedilum</taxon>
        <taxon>Polypedilum</taxon>
    </lineage>
</organism>
<keyword evidence="1" id="KW-0812">Transmembrane</keyword>
<evidence type="ECO:0000313" key="3">
    <source>
        <dbReference type="EMBL" id="KAG5667003.1"/>
    </source>
</evidence>
<feature type="transmembrane region" description="Helical" evidence="1">
    <location>
        <begin position="70"/>
        <end position="93"/>
    </location>
</feature>
<feature type="chain" id="PRO_5039904623" evidence="2">
    <location>
        <begin position="25"/>
        <end position="123"/>
    </location>
</feature>
<comment type="caution">
    <text evidence="3">The sequence shown here is derived from an EMBL/GenBank/DDBJ whole genome shotgun (WGS) entry which is preliminary data.</text>
</comment>
<reference evidence="3" key="1">
    <citation type="submission" date="2021-03" db="EMBL/GenBank/DDBJ databases">
        <title>Chromosome level genome of the anhydrobiotic midge Polypedilum vanderplanki.</title>
        <authorList>
            <person name="Yoshida Y."/>
            <person name="Kikawada T."/>
            <person name="Gusev O."/>
        </authorList>
    </citation>
    <scope>NUCLEOTIDE SEQUENCE</scope>
    <source>
        <strain evidence="3">NIAS01</strain>
        <tissue evidence="3">Whole body or cell culture</tissue>
    </source>
</reference>
<keyword evidence="1" id="KW-1133">Transmembrane helix</keyword>
<name>A0A9J6BBT1_POLVA</name>
<protein>
    <submittedName>
        <fullName evidence="3">Uncharacterized protein</fullName>
    </submittedName>
</protein>
<evidence type="ECO:0000313" key="4">
    <source>
        <dbReference type="Proteomes" id="UP001107558"/>
    </source>
</evidence>
<dbReference type="Proteomes" id="UP001107558">
    <property type="component" value="Chromosome 4"/>
</dbReference>
<evidence type="ECO:0000256" key="1">
    <source>
        <dbReference type="SAM" id="Phobius"/>
    </source>
</evidence>
<dbReference type="AlphaFoldDB" id="A0A9J6BBT1"/>
<keyword evidence="2" id="KW-0732">Signal</keyword>
<proteinExistence type="predicted"/>
<evidence type="ECO:0000256" key="2">
    <source>
        <dbReference type="SAM" id="SignalP"/>
    </source>
</evidence>
<keyword evidence="1" id="KW-0472">Membrane</keyword>
<gene>
    <name evidence="3" type="ORF">PVAND_015006</name>
</gene>